<sequence>MGNGIQWDKIGLPGNPVPGDPAGVRMYAKELEDKRSSVDLMAKVLGNIQASGGSSIFVGEAAKRFAARLNEFPTDMRKFSTGLNQAQKALSAWAACMEAQQDKAKSAFYKASSARNELHAARSKLNNASSQASAAKQDMLTLRDQQATGAVIKKSDEVRARDRISQAERLVSSFHRQLENAQGSYDAAMKSIDNAKDAYIDGARVTANKLQGALNETPSLSAWERVYYSDAWRVVVKIAEVGGIVFGVAALFCGGGGIIGLLAFACSAVGFVNDLMAYGEGDISLKELLLSTVSLLLSSAGMRGMLKEGAEGLNLLKGAKGMSKMSILRALGDPSSKGGYGVSSFSKLLGKPNGFIPTSKWMKEAGEFAKTSSLKSGKSLRMQWCKGFAKSVLGSARAGGARVMTSVRSSLSEYAQYGLAPARLRASILMGAGKNVIQQNRVLEIAKMAWSPAKAKAARSILKDEVSAYKKHVHNEEHLKTDLKDKISEELGYLKPFIPVAGPIGSIVGSL</sequence>
<gene>
    <name evidence="3" type="ORF">BOCO_0193</name>
</gene>
<feature type="domain" description="Putative T7SS secretion signal" evidence="2">
    <location>
        <begin position="17"/>
        <end position="167"/>
    </location>
</feature>
<comment type="caution">
    <text evidence="3">The sequence shown here is derived from an EMBL/GenBank/DDBJ whole genome shotgun (WGS) entry which is preliminary data.</text>
</comment>
<protein>
    <recommendedName>
        <fullName evidence="2">Putative T7SS secretion signal domain-containing protein</fullName>
    </recommendedName>
</protein>
<name>A0A261EUR5_9BIFI</name>
<organism evidence="3 4">
    <name type="scientific">Bombiscardovia coagulans</name>
    <dbReference type="NCBI Taxonomy" id="686666"/>
    <lineage>
        <taxon>Bacteria</taxon>
        <taxon>Bacillati</taxon>
        <taxon>Actinomycetota</taxon>
        <taxon>Actinomycetes</taxon>
        <taxon>Bifidobacteriales</taxon>
        <taxon>Bifidobacteriaceae</taxon>
        <taxon>Bombiscardovia</taxon>
    </lineage>
</organism>
<dbReference type="AlphaFoldDB" id="A0A261EUR5"/>
<evidence type="ECO:0000313" key="4">
    <source>
        <dbReference type="Proteomes" id="UP000216004"/>
    </source>
</evidence>
<dbReference type="Pfam" id="PF21725">
    <property type="entry name" value="T7SS_signal"/>
    <property type="match status" value="1"/>
</dbReference>
<dbReference type="RefSeq" id="WP_094722252.1">
    <property type="nucleotide sequence ID" value="NZ_MWWS01000003.1"/>
</dbReference>
<evidence type="ECO:0000313" key="3">
    <source>
        <dbReference type="EMBL" id="OZG50593.1"/>
    </source>
</evidence>
<proteinExistence type="predicted"/>
<dbReference type="Gene3D" id="1.10.287.1060">
    <property type="entry name" value="ESAT-6-like"/>
    <property type="match status" value="1"/>
</dbReference>
<dbReference type="Proteomes" id="UP000216004">
    <property type="component" value="Unassembled WGS sequence"/>
</dbReference>
<dbReference type="EMBL" id="MWWS01000003">
    <property type="protein sequence ID" value="OZG50593.1"/>
    <property type="molecule type" value="Genomic_DNA"/>
</dbReference>
<accession>A0A261EUR5</accession>
<keyword evidence="4" id="KW-1185">Reference proteome</keyword>
<evidence type="ECO:0000256" key="1">
    <source>
        <dbReference type="SAM" id="Coils"/>
    </source>
</evidence>
<dbReference type="SUPFAM" id="SSF140453">
    <property type="entry name" value="EsxAB dimer-like"/>
    <property type="match status" value="1"/>
</dbReference>
<dbReference type="OrthoDB" id="4336761at2"/>
<feature type="coiled-coil region" evidence="1">
    <location>
        <begin position="111"/>
        <end position="145"/>
    </location>
</feature>
<dbReference type="InterPro" id="IPR049082">
    <property type="entry name" value="T7SS_signal"/>
</dbReference>
<dbReference type="InterPro" id="IPR036689">
    <property type="entry name" value="ESAT-6-like_sf"/>
</dbReference>
<reference evidence="3 4" key="1">
    <citation type="journal article" date="2017" name="BMC Genomics">
        <title>Comparative genomic and phylogenomic analyses of the Bifidobacteriaceae family.</title>
        <authorList>
            <person name="Lugli G.A."/>
            <person name="Milani C."/>
            <person name="Turroni F."/>
            <person name="Duranti S."/>
            <person name="Mancabelli L."/>
            <person name="Mangifesta M."/>
            <person name="Ferrario C."/>
            <person name="Modesto M."/>
            <person name="Mattarelli P."/>
            <person name="Jiri K."/>
            <person name="van Sinderen D."/>
            <person name="Ventura M."/>
        </authorList>
    </citation>
    <scope>NUCLEOTIDE SEQUENCE [LARGE SCALE GENOMIC DNA]</scope>
    <source>
        <strain evidence="3 4">DSM 22924</strain>
    </source>
</reference>
<evidence type="ECO:0000259" key="2">
    <source>
        <dbReference type="Pfam" id="PF21725"/>
    </source>
</evidence>
<keyword evidence="1" id="KW-0175">Coiled coil</keyword>